<keyword evidence="4 9" id="KW-0812">Transmembrane</keyword>
<dbReference type="GO" id="GO:0005743">
    <property type="term" value="C:mitochondrial inner membrane"/>
    <property type="evidence" value="ECO:0007669"/>
    <property type="project" value="TreeGrafter"/>
</dbReference>
<evidence type="ECO:0000256" key="2">
    <source>
        <dbReference type="ARBA" id="ARBA00005974"/>
    </source>
</evidence>
<dbReference type="AlphaFoldDB" id="W5JAZ1"/>
<evidence type="ECO:0000256" key="3">
    <source>
        <dbReference type="ARBA" id="ARBA00022448"/>
    </source>
</evidence>
<dbReference type="GO" id="GO:0015075">
    <property type="term" value="F:monoatomic ion transmembrane transporter activity"/>
    <property type="evidence" value="ECO:0007669"/>
    <property type="project" value="InterPro"/>
</dbReference>
<evidence type="ECO:0000313" key="10">
    <source>
        <dbReference type="EMBL" id="ETN61627.1"/>
    </source>
</evidence>
<feature type="transmembrane region" description="Helical" evidence="9">
    <location>
        <begin position="296"/>
        <end position="318"/>
    </location>
</feature>
<keyword evidence="8 9" id="KW-0472">Membrane</keyword>
<dbReference type="VEuPathDB" id="VectorBase:ADAC006710"/>
<dbReference type="STRING" id="43151.W5JAZ1"/>
<keyword evidence="12" id="KW-1185">Reference proteome</keyword>
<dbReference type="HOGENOM" id="CLU_039425_1_0_1"/>
<reference evidence="11" key="4">
    <citation type="submission" date="2015-06" db="UniProtKB">
        <authorList>
            <consortium name="EnsemblMetazoa"/>
        </authorList>
    </citation>
    <scope>IDENTIFICATION</scope>
</reference>
<proteinExistence type="inferred from homology"/>
<keyword evidence="6 9" id="KW-1133">Transmembrane helix</keyword>
<evidence type="ECO:0000313" key="11">
    <source>
        <dbReference type="EnsemblMetazoa" id="ADAC006710-PA"/>
    </source>
</evidence>
<evidence type="ECO:0000256" key="8">
    <source>
        <dbReference type="ARBA" id="ARBA00023136"/>
    </source>
</evidence>
<evidence type="ECO:0000256" key="7">
    <source>
        <dbReference type="ARBA" id="ARBA00023128"/>
    </source>
</evidence>
<sequence length="396" mass="44545">METTSTKPLLLGRFFPASCVHCQGRGCEFSRLQFLWKTNRKVRAGTTAQKSFVTGRGDCFLFRENRSLDWIRVAMTNIDIVQPLWDLNSFSGRLKHYFWITDPRTCFATDDELDRAKELYLSIKAGTIPQNTTIEEIHYAKKLYESAFHPDSGEKQNVFGRMSFQMPGGMAITGAMLQWYKTTTGVVFWQWVNQSFNALVNYTNRNANSDLSTTQLAVAYVSATTSALVAAVGYKAYLTKRASPLFLRYVPFVAVAAANCINIPLMRQNELLHGISIEDEQGNVVGSSRVAAGKGIAQVIFSRITMCAPGMLILPVIMERLEQYHTFKRLSVLHAPFQVAVVGCFLTVMVPVACSLFPQKAELSTRVMELLEPEFYAEMRKKNDQVPAVVYFNKGL</sequence>
<dbReference type="InterPro" id="IPR004686">
    <property type="entry name" value="Mtc"/>
</dbReference>
<dbReference type="Pfam" id="PF03820">
    <property type="entry name" value="SFXNs"/>
    <property type="match status" value="1"/>
</dbReference>
<name>W5JAZ1_ANODA</name>
<evidence type="ECO:0000256" key="6">
    <source>
        <dbReference type="ARBA" id="ARBA00022989"/>
    </source>
</evidence>
<dbReference type="VEuPathDB" id="VectorBase:ADAR2_006736"/>
<comment type="similarity">
    <text evidence="2 9">Belongs to the sideroflexin family.</text>
</comment>
<evidence type="ECO:0000256" key="1">
    <source>
        <dbReference type="ARBA" id="ARBA00004225"/>
    </source>
</evidence>
<reference evidence="10 12" key="1">
    <citation type="journal article" date="2010" name="BMC Genomics">
        <title>Combination of measures distinguishes pre-miRNAs from other stem-loops in the genome of the newly sequenced Anopheles darlingi.</title>
        <authorList>
            <person name="Mendes N.D."/>
            <person name="Freitas A.T."/>
            <person name="Vasconcelos A.T."/>
            <person name="Sagot M.F."/>
        </authorList>
    </citation>
    <scope>NUCLEOTIDE SEQUENCE</scope>
</reference>
<feature type="transmembrane region" description="Helical" evidence="9">
    <location>
        <begin position="216"/>
        <end position="234"/>
    </location>
</feature>
<dbReference type="FunCoup" id="W5JAZ1">
    <property type="interactions" value="447"/>
</dbReference>
<evidence type="ECO:0000313" key="12">
    <source>
        <dbReference type="Proteomes" id="UP000000673"/>
    </source>
</evidence>
<organism evidence="10">
    <name type="scientific">Anopheles darlingi</name>
    <name type="common">Mosquito</name>
    <dbReference type="NCBI Taxonomy" id="43151"/>
    <lineage>
        <taxon>Eukaryota</taxon>
        <taxon>Metazoa</taxon>
        <taxon>Ecdysozoa</taxon>
        <taxon>Arthropoda</taxon>
        <taxon>Hexapoda</taxon>
        <taxon>Insecta</taxon>
        <taxon>Pterygota</taxon>
        <taxon>Neoptera</taxon>
        <taxon>Endopterygota</taxon>
        <taxon>Diptera</taxon>
        <taxon>Nematocera</taxon>
        <taxon>Culicoidea</taxon>
        <taxon>Culicidae</taxon>
        <taxon>Anophelinae</taxon>
        <taxon>Anopheles</taxon>
    </lineage>
</organism>
<reference evidence="10" key="2">
    <citation type="submission" date="2010-05" db="EMBL/GenBank/DDBJ databases">
        <authorList>
            <person name="Almeida L.G."/>
            <person name="Nicolas M.F."/>
            <person name="Souza R.C."/>
            <person name="Vasconcelos A.T.R."/>
        </authorList>
    </citation>
    <scope>NUCLEOTIDE SEQUENCE</scope>
</reference>
<dbReference type="EnsemblMetazoa" id="ADAC006710-RA">
    <property type="protein sequence ID" value="ADAC006710-PA"/>
    <property type="gene ID" value="ADAC006710"/>
</dbReference>
<evidence type="ECO:0000256" key="5">
    <source>
        <dbReference type="ARBA" id="ARBA00022970"/>
    </source>
</evidence>
<dbReference type="Proteomes" id="UP000000673">
    <property type="component" value="Unassembled WGS sequence"/>
</dbReference>
<keyword evidence="5" id="KW-0029">Amino-acid transport</keyword>
<accession>W5JAZ1</accession>
<feature type="transmembrane region" description="Helical" evidence="9">
    <location>
        <begin position="339"/>
        <end position="358"/>
    </location>
</feature>
<feature type="transmembrane region" description="Helical" evidence="9">
    <location>
        <begin position="246"/>
        <end position="265"/>
    </location>
</feature>
<dbReference type="OMA" id="LQRYVPF"/>
<protein>
    <recommendedName>
        <fullName evidence="9">Sidoreflexin</fullName>
    </recommendedName>
</protein>
<dbReference type="EMBL" id="ADMH02001644">
    <property type="protein sequence ID" value="ETN61627.1"/>
    <property type="molecule type" value="Genomic_DNA"/>
</dbReference>
<dbReference type="GO" id="GO:0140300">
    <property type="term" value="P:serine import into mitochondrion"/>
    <property type="evidence" value="ECO:0007669"/>
    <property type="project" value="TreeGrafter"/>
</dbReference>
<keyword evidence="7 9" id="KW-0496">Mitochondrion</keyword>
<evidence type="ECO:0000256" key="4">
    <source>
        <dbReference type="ARBA" id="ARBA00022692"/>
    </source>
</evidence>
<reference evidence="10" key="3">
    <citation type="journal article" date="2013" name="Nucleic Acids Res.">
        <title>The genome of Anopheles darlingi, the main neotropical malaria vector.</title>
        <authorList>
            <person name="Marinotti O."/>
            <person name="Cerqueira G.C."/>
            <person name="de Almeida L.G."/>
            <person name="Ferro M.I."/>
            <person name="Loreto E.L."/>
            <person name="Zaha A."/>
            <person name="Teixeira S.M."/>
            <person name="Wespiser A.R."/>
            <person name="Almeida E Silva A."/>
            <person name="Schlindwein A.D."/>
            <person name="Pacheco A.C."/>
            <person name="Silva A.L."/>
            <person name="Graveley B.R."/>
            <person name="Walenz B.P."/>
            <person name="Lima Bde A."/>
            <person name="Ribeiro C.A."/>
            <person name="Nunes-Silva C.G."/>
            <person name="de Carvalho C.R."/>
            <person name="Soares C.M."/>
            <person name="de Menezes C.B."/>
            <person name="Matiolli C."/>
            <person name="Caffrey D."/>
            <person name="Araujo D.A."/>
            <person name="de Oliveira D.M."/>
            <person name="Golenbock D."/>
            <person name="Grisard E.C."/>
            <person name="Fantinatti-Garboggini F."/>
            <person name="de Carvalho F.M."/>
            <person name="Barcellos F.G."/>
            <person name="Prosdocimi F."/>
            <person name="May G."/>
            <person name="Azevedo Junior G.M."/>
            <person name="Guimaraes G.M."/>
            <person name="Goldman G.H."/>
            <person name="Padilha I.Q."/>
            <person name="Batista Jda S."/>
            <person name="Ferro J.A."/>
            <person name="Ribeiro J.M."/>
            <person name="Fietto J.L."/>
            <person name="Dabbas K.M."/>
            <person name="Cerdeira L."/>
            <person name="Agnez-Lima L.F."/>
            <person name="Brocchi M."/>
            <person name="de Carvalho M.O."/>
            <person name="Teixeira Mde M."/>
            <person name="Diniz Maia Mde M."/>
            <person name="Goldman M.H."/>
            <person name="Cruz Schneider M.P."/>
            <person name="Felipe M.S."/>
            <person name="Hungria M."/>
            <person name="Nicolas M.F."/>
            <person name="Pereira M."/>
            <person name="Montes M.A."/>
            <person name="Cantao M.E."/>
            <person name="Vincentz M."/>
            <person name="Rafael M.S."/>
            <person name="Silverman N."/>
            <person name="Stoco P.H."/>
            <person name="Souza R.C."/>
            <person name="Vicentini R."/>
            <person name="Gazzinelli R.T."/>
            <person name="Neves Rde O."/>
            <person name="Silva R."/>
            <person name="Astolfi-Filho S."/>
            <person name="Maciel T.E."/>
            <person name="Urmenyi T.P."/>
            <person name="Tadei W.P."/>
            <person name="Camargo E.P."/>
            <person name="de Vasconcelos A.T."/>
        </authorList>
    </citation>
    <scope>NUCLEOTIDE SEQUENCE</scope>
</reference>
<dbReference type="PANTHER" id="PTHR11153">
    <property type="entry name" value="SIDEROFLEXIN"/>
    <property type="match status" value="1"/>
</dbReference>
<dbReference type="PANTHER" id="PTHR11153:SF14">
    <property type="entry name" value="SIDEROFLEXIN-2"/>
    <property type="match status" value="1"/>
</dbReference>
<gene>
    <name evidence="10" type="ORF">AND_006710</name>
</gene>
<evidence type="ECO:0000256" key="9">
    <source>
        <dbReference type="RuleBase" id="RU362000"/>
    </source>
</evidence>
<dbReference type="NCBIfam" id="TIGR00798">
    <property type="entry name" value="mtc"/>
    <property type="match status" value="1"/>
</dbReference>
<keyword evidence="3" id="KW-0813">Transport</keyword>
<dbReference type="eggNOG" id="KOG3767">
    <property type="taxonomic scope" value="Eukaryota"/>
</dbReference>
<comment type="subcellular location">
    <subcellularLocation>
        <location evidence="1 9">Mitochondrion membrane</location>
        <topology evidence="1 9">Multi-pass membrane protein</topology>
    </subcellularLocation>
</comment>